<reference evidence="2 3" key="1">
    <citation type="submission" date="2019-03" db="EMBL/GenBank/DDBJ databases">
        <title>Single cell metagenomics reveals metabolic interactions within the superorganism composed of flagellate Streblomastix strix and complex community of Bacteroidetes bacteria on its surface.</title>
        <authorList>
            <person name="Treitli S.C."/>
            <person name="Kolisko M."/>
            <person name="Husnik F."/>
            <person name="Keeling P."/>
            <person name="Hampl V."/>
        </authorList>
    </citation>
    <scope>NUCLEOTIDE SEQUENCE [LARGE SCALE GENOMIC DNA]</scope>
    <source>
        <strain evidence="2">ST1C</strain>
    </source>
</reference>
<dbReference type="EMBL" id="SNRW01017699">
    <property type="protein sequence ID" value="KAA6368081.1"/>
    <property type="molecule type" value="Genomic_DNA"/>
</dbReference>
<evidence type="ECO:0000313" key="3">
    <source>
        <dbReference type="Proteomes" id="UP000324800"/>
    </source>
</evidence>
<keyword evidence="1" id="KW-0472">Membrane</keyword>
<gene>
    <name evidence="2" type="ORF">EZS28_036392</name>
</gene>
<dbReference type="AlphaFoldDB" id="A0A5J4UDR6"/>
<evidence type="ECO:0000313" key="2">
    <source>
        <dbReference type="EMBL" id="KAA6368081.1"/>
    </source>
</evidence>
<organism evidence="2 3">
    <name type="scientific">Streblomastix strix</name>
    <dbReference type="NCBI Taxonomy" id="222440"/>
    <lineage>
        <taxon>Eukaryota</taxon>
        <taxon>Metamonada</taxon>
        <taxon>Preaxostyla</taxon>
        <taxon>Oxymonadida</taxon>
        <taxon>Streblomastigidae</taxon>
        <taxon>Streblomastix</taxon>
    </lineage>
</organism>
<protein>
    <submittedName>
        <fullName evidence="2">Uncharacterized protein</fullName>
    </submittedName>
</protein>
<comment type="caution">
    <text evidence="2">The sequence shown here is derived from an EMBL/GenBank/DDBJ whole genome shotgun (WGS) entry which is preliminary data.</text>
</comment>
<feature type="transmembrane region" description="Helical" evidence="1">
    <location>
        <begin position="99"/>
        <end position="126"/>
    </location>
</feature>
<proteinExistence type="predicted"/>
<sequence length="150" mass="16333">IAISSPSSGYVQVQQEDQTYEGQVKILGYNSNFAQYLNCKTESKEEVDCKEIPEGGQVVIPMYPYPEEGEDIAIGIGIDDGHYDRKDISDDDSGNQLEIGVIVGIIVGCVAVVAVVAIIIVLVVYFKKYKKPSQAGMQQSAGNEVQINKE</sequence>
<evidence type="ECO:0000256" key="1">
    <source>
        <dbReference type="SAM" id="Phobius"/>
    </source>
</evidence>
<name>A0A5J4UDR6_9EUKA</name>
<feature type="non-terminal residue" evidence="2">
    <location>
        <position position="1"/>
    </location>
</feature>
<keyword evidence="1" id="KW-1133">Transmembrane helix</keyword>
<keyword evidence="1" id="KW-0812">Transmembrane</keyword>
<accession>A0A5J4UDR6</accession>
<dbReference type="Proteomes" id="UP000324800">
    <property type="component" value="Unassembled WGS sequence"/>
</dbReference>